<gene>
    <name evidence="1" type="ORF">DAKH74_015750</name>
</gene>
<reference evidence="1 2" key="1">
    <citation type="journal article" date="2023" name="Elife">
        <title>Identification of key yeast species and microbe-microbe interactions impacting larval growth of Drosophila in the wild.</title>
        <authorList>
            <person name="Mure A."/>
            <person name="Sugiura Y."/>
            <person name="Maeda R."/>
            <person name="Honda K."/>
            <person name="Sakurai N."/>
            <person name="Takahashi Y."/>
            <person name="Watada M."/>
            <person name="Katoh T."/>
            <person name="Gotoh A."/>
            <person name="Gotoh Y."/>
            <person name="Taniguchi I."/>
            <person name="Nakamura K."/>
            <person name="Hayashi T."/>
            <person name="Katayama T."/>
            <person name="Uemura T."/>
            <person name="Hattori Y."/>
        </authorList>
    </citation>
    <scope>NUCLEOTIDE SEQUENCE [LARGE SCALE GENOMIC DNA]</scope>
    <source>
        <strain evidence="1 2">KH-74</strain>
    </source>
</reference>
<name>A0AAV5RTK2_MAUHU</name>
<accession>A0AAV5RTK2</accession>
<evidence type="ECO:0000313" key="1">
    <source>
        <dbReference type="EMBL" id="GMM54959.1"/>
    </source>
</evidence>
<comment type="caution">
    <text evidence="1">The sequence shown here is derived from an EMBL/GenBank/DDBJ whole genome shotgun (WGS) entry which is preliminary data.</text>
</comment>
<sequence>MSLYKPVHTDADTSLFHTRESEEEISDFQDGWEETENVLSNQSSSDDSNNLNIQHNGIIKIISSSSAGSSGHSQSPFVCISGATGASPDTTLVSSSNYWNFPALSHSTHTEKRSSTSRAVYLDHYERLSPSFLTLNYLTPILFSLTPGQRARLQDLTTSMIPTLRIDQPTNLILPNTRFPDIPSILKSEVKAKLCNKS</sequence>
<dbReference type="Proteomes" id="UP001377567">
    <property type="component" value="Unassembled WGS sequence"/>
</dbReference>
<keyword evidence="2" id="KW-1185">Reference proteome</keyword>
<proteinExistence type="predicted"/>
<protein>
    <submittedName>
        <fullName evidence="1">Uncharacterized protein</fullName>
    </submittedName>
</protein>
<dbReference type="EMBL" id="BTGD01000003">
    <property type="protein sequence ID" value="GMM54959.1"/>
    <property type="molecule type" value="Genomic_DNA"/>
</dbReference>
<evidence type="ECO:0000313" key="2">
    <source>
        <dbReference type="Proteomes" id="UP001377567"/>
    </source>
</evidence>
<dbReference type="AlphaFoldDB" id="A0AAV5RTK2"/>
<organism evidence="1 2">
    <name type="scientific">Maudiozyma humilis</name>
    <name type="common">Sour dough yeast</name>
    <name type="synonym">Kazachstania humilis</name>
    <dbReference type="NCBI Taxonomy" id="51915"/>
    <lineage>
        <taxon>Eukaryota</taxon>
        <taxon>Fungi</taxon>
        <taxon>Dikarya</taxon>
        <taxon>Ascomycota</taxon>
        <taxon>Saccharomycotina</taxon>
        <taxon>Saccharomycetes</taxon>
        <taxon>Saccharomycetales</taxon>
        <taxon>Saccharomycetaceae</taxon>
        <taxon>Maudiozyma</taxon>
    </lineage>
</organism>